<name>A0A174LXW1_9FIRM</name>
<reference evidence="1 2" key="1">
    <citation type="submission" date="2015-09" db="EMBL/GenBank/DDBJ databases">
        <authorList>
            <consortium name="Pathogen Informatics"/>
        </authorList>
    </citation>
    <scope>NUCLEOTIDE SEQUENCE [LARGE SCALE GENOMIC DNA]</scope>
    <source>
        <strain evidence="1 2">2789STDY5834921</strain>
    </source>
</reference>
<dbReference type="Proteomes" id="UP000095413">
    <property type="component" value="Unassembled WGS sequence"/>
</dbReference>
<gene>
    <name evidence="1" type="ORF">ERS852533_00815</name>
</gene>
<accession>A0A174LXW1</accession>
<dbReference type="EMBL" id="CZBA01000003">
    <property type="protein sequence ID" value="CUP26510.1"/>
    <property type="molecule type" value="Genomic_DNA"/>
</dbReference>
<evidence type="ECO:0000313" key="2">
    <source>
        <dbReference type="Proteomes" id="UP000095413"/>
    </source>
</evidence>
<evidence type="ECO:0000313" key="1">
    <source>
        <dbReference type="EMBL" id="CUP26510.1"/>
    </source>
</evidence>
<protein>
    <submittedName>
        <fullName evidence="1">Uncharacterized protein</fullName>
    </submittedName>
</protein>
<dbReference type="AlphaFoldDB" id="A0A174LXW1"/>
<dbReference type="RefSeq" id="WP_070102239.1">
    <property type="nucleotide sequence ID" value="NZ_CZBA01000003.1"/>
</dbReference>
<organism evidence="1 2">
    <name type="scientific">Blautia obeum</name>
    <dbReference type="NCBI Taxonomy" id="40520"/>
    <lineage>
        <taxon>Bacteria</taxon>
        <taxon>Bacillati</taxon>
        <taxon>Bacillota</taxon>
        <taxon>Clostridia</taxon>
        <taxon>Lachnospirales</taxon>
        <taxon>Lachnospiraceae</taxon>
        <taxon>Blautia</taxon>
    </lineage>
</organism>
<proteinExistence type="predicted"/>
<sequence>MYIPDESGINSLGGFAYQIKVFVSYMLSMDEGMQAEFETVDDIAISKMTSDIIDDNEDKFRNLIVSANGIKAIQVKRTSITEKVAKQVLFNWMLLEKSGKTITNYILFTDKSYKNSDIVFDVSAEVLYEEILNSKKSEKATITKIKKEYENDKYRFLNVYERVKNKYTFMAVDSIDEEISEKCKVLFKKAGVNRITYCNRIQELLRHITFKIMQSVNEKKPYIVSYEEMISYSEDICTRFTDQYIYPLYSEFKKLNKIDLTDLKIAQSREYRQLLACKMPRYLIERHLQYSSYYKNIYYKYLEINKTRKIQEIEETTYENFEDAKYKLQISGTDTPMNRLEETKKRSNSYADSEQIRYGAGIYLTREDEIEHQISWEDEDNAET</sequence>